<dbReference type="GeneID" id="36595565"/>
<gene>
    <name evidence="2" type="ORF">K444DRAFT_669151</name>
</gene>
<dbReference type="Proteomes" id="UP000235371">
    <property type="component" value="Unassembled WGS sequence"/>
</dbReference>
<accession>A0A2J6SKJ6</accession>
<dbReference type="STRING" id="1095630.A0A2J6SKJ6"/>
<evidence type="ECO:0000256" key="1">
    <source>
        <dbReference type="SAM" id="SignalP"/>
    </source>
</evidence>
<evidence type="ECO:0000313" key="3">
    <source>
        <dbReference type="Proteomes" id="UP000235371"/>
    </source>
</evidence>
<dbReference type="EMBL" id="KZ613912">
    <property type="protein sequence ID" value="PMD51292.1"/>
    <property type="molecule type" value="Genomic_DNA"/>
</dbReference>
<dbReference type="RefSeq" id="XP_024728196.1">
    <property type="nucleotide sequence ID" value="XM_024887489.1"/>
</dbReference>
<dbReference type="AlphaFoldDB" id="A0A2J6SKJ6"/>
<dbReference type="Gene3D" id="3.20.20.80">
    <property type="entry name" value="Glycosidases"/>
    <property type="match status" value="1"/>
</dbReference>
<organism evidence="2 3">
    <name type="scientific">Hyaloscypha bicolor E</name>
    <dbReference type="NCBI Taxonomy" id="1095630"/>
    <lineage>
        <taxon>Eukaryota</taxon>
        <taxon>Fungi</taxon>
        <taxon>Dikarya</taxon>
        <taxon>Ascomycota</taxon>
        <taxon>Pezizomycotina</taxon>
        <taxon>Leotiomycetes</taxon>
        <taxon>Helotiales</taxon>
        <taxon>Hyaloscyphaceae</taxon>
        <taxon>Hyaloscypha</taxon>
        <taxon>Hyaloscypha bicolor</taxon>
    </lineage>
</organism>
<feature type="chain" id="PRO_5014385317" evidence="1">
    <location>
        <begin position="27"/>
        <end position="583"/>
    </location>
</feature>
<reference evidence="2 3" key="1">
    <citation type="submission" date="2016-04" db="EMBL/GenBank/DDBJ databases">
        <title>A degradative enzymes factory behind the ericoid mycorrhizal symbiosis.</title>
        <authorList>
            <consortium name="DOE Joint Genome Institute"/>
            <person name="Martino E."/>
            <person name="Morin E."/>
            <person name="Grelet G."/>
            <person name="Kuo A."/>
            <person name="Kohler A."/>
            <person name="Daghino S."/>
            <person name="Barry K."/>
            <person name="Choi C."/>
            <person name="Cichocki N."/>
            <person name="Clum A."/>
            <person name="Copeland A."/>
            <person name="Hainaut M."/>
            <person name="Haridas S."/>
            <person name="Labutti K."/>
            <person name="Lindquist E."/>
            <person name="Lipzen A."/>
            <person name="Khouja H.-R."/>
            <person name="Murat C."/>
            <person name="Ohm R."/>
            <person name="Olson A."/>
            <person name="Spatafora J."/>
            <person name="Veneault-Fourrey C."/>
            <person name="Henrissat B."/>
            <person name="Grigoriev I."/>
            <person name="Martin F."/>
            <person name="Perotto S."/>
        </authorList>
    </citation>
    <scope>NUCLEOTIDE SEQUENCE [LARGE SCALE GENOMIC DNA]</scope>
    <source>
        <strain evidence="2 3">E</strain>
    </source>
</reference>
<sequence length="583" mass="64371">MAIALELMLVLSALAVLGSAISDALAAELGYPAGVDVWCGKAYRASNSSFNPGGWLELPKPSSTPLLDLSIRPRTNLYLAGEEYASFIIDAPISYLTGQAFMNASFNKQDNLTSPFTTLFIDVAVVESGLDLISGQNIAVNTTGNELGVSLSGLTARVEPYDVVVTGASEDGAQFYTATTQLHFVPSRTDGGSVTKIDNLYGGLLVQDYLSNSTSWTPLFPYTFYVSWDGWLELSIDNLRVFKDKGYNIIHIVPNAGLANEAFDFDELDTFLDVMDEIELWLMFDMRWTYKNLTSVEMQVNRLKARKSMLLYYTGDEPDGQVDALNATKITYDLIKSLDPWHPVSLCLNCLNYYFEEYTSGADIIMSDPYPIAVNTSWSHQYDTTCNTTYGCCGCDDCDGDFEDVANRLDLYTQYQEILNLPQKPQWGVPQAFGNETFWARYPTPEEEVVMNMLFVNHGAKGIAMWDYPTEPDLANVTSALSKVLTVSTVSSFLLGSFYTQLESAGLPRVDVASWIVGSKMLVSVVNKNYVESPTTNVTITLPDTAASVEEVFWGSGWKVNGAQLTKLGLEALEVDLFLVELV</sequence>
<dbReference type="OrthoDB" id="2338662at2759"/>
<dbReference type="SUPFAM" id="SSF51445">
    <property type="entry name" value="(Trans)glycosidases"/>
    <property type="match status" value="1"/>
</dbReference>
<dbReference type="InterPro" id="IPR017853">
    <property type="entry name" value="GH"/>
</dbReference>
<feature type="signal peptide" evidence="1">
    <location>
        <begin position="1"/>
        <end position="26"/>
    </location>
</feature>
<evidence type="ECO:0000313" key="2">
    <source>
        <dbReference type="EMBL" id="PMD51292.1"/>
    </source>
</evidence>
<dbReference type="InParanoid" id="A0A2J6SKJ6"/>
<keyword evidence="1" id="KW-0732">Signal</keyword>
<protein>
    <submittedName>
        <fullName evidence="2">Uncharacterized protein</fullName>
    </submittedName>
</protein>
<proteinExistence type="predicted"/>
<name>A0A2J6SKJ6_9HELO</name>
<keyword evidence="3" id="KW-1185">Reference proteome</keyword>